<dbReference type="EC" id="1.1.1.18" evidence="4"/>
<evidence type="ECO:0000256" key="1">
    <source>
        <dbReference type="ARBA" id="ARBA00023002"/>
    </source>
</evidence>
<accession>A0A518CWG3</accession>
<protein>
    <submittedName>
        <fullName evidence="4">Inositol 2-dehydrogenase</fullName>
        <ecNumber evidence="4">1.1.1.18</ecNumber>
    </submittedName>
</protein>
<feature type="domain" description="Gfo/Idh/MocA-like oxidoreductase N-terminal" evidence="2">
    <location>
        <begin position="3"/>
        <end position="135"/>
    </location>
</feature>
<dbReference type="InterPro" id="IPR000683">
    <property type="entry name" value="Gfo/Idh/MocA-like_OxRdtase_N"/>
</dbReference>
<evidence type="ECO:0000313" key="4">
    <source>
        <dbReference type="EMBL" id="QDU83553.1"/>
    </source>
</evidence>
<dbReference type="Pfam" id="PF01408">
    <property type="entry name" value="GFO_IDH_MocA"/>
    <property type="match status" value="1"/>
</dbReference>
<dbReference type="RefSeq" id="WP_145183453.1">
    <property type="nucleotide sequence ID" value="NZ_CP036290.1"/>
</dbReference>
<dbReference type="Pfam" id="PF22725">
    <property type="entry name" value="GFO_IDH_MocA_C3"/>
    <property type="match status" value="1"/>
</dbReference>
<dbReference type="EMBL" id="CP036290">
    <property type="protein sequence ID" value="QDU83553.1"/>
    <property type="molecule type" value="Genomic_DNA"/>
</dbReference>
<sequence>MTVRVGVCGLGFMGRTHLLAYASARAAGFEVEVTAVADRNAHKRRGELEVGGNIETGGADGPLFDADTVAGFEDPFELVRRADVDLVSICTHTPSHVDLAIAALESGKHVLVEKPVALASADVERLVAARDRTDRFAVPGMCIRHWPGWRELKERIASGELGALRSLAVRRLSPAPGWGARHYGDASSTGGALFDLHVHDADFVHWCLGAPARVRAAGTRDHVFATYAFDAGPGAGAAVSAEGGWDLPGAFPFHMGYLAVFEGGTLGFDSAAGERAFCEVRPDDDAPRVLPLESGTGYEHEVRALLRGIAAGELEPSQRTALDDAVAVTRTLEAEARCLDG</sequence>
<dbReference type="InterPro" id="IPR036291">
    <property type="entry name" value="NAD(P)-bd_dom_sf"/>
</dbReference>
<dbReference type="GO" id="GO:0000166">
    <property type="term" value="F:nucleotide binding"/>
    <property type="evidence" value="ECO:0007669"/>
    <property type="project" value="InterPro"/>
</dbReference>
<dbReference type="AlphaFoldDB" id="A0A518CWG3"/>
<dbReference type="InterPro" id="IPR050463">
    <property type="entry name" value="Gfo/Idh/MocA_oxidrdct_glycsds"/>
</dbReference>
<dbReference type="Gene3D" id="3.40.50.720">
    <property type="entry name" value="NAD(P)-binding Rossmann-like Domain"/>
    <property type="match status" value="1"/>
</dbReference>
<dbReference type="SUPFAM" id="SSF55347">
    <property type="entry name" value="Glyceraldehyde-3-phosphate dehydrogenase-like, C-terminal domain"/>
    <property type="match status" value="1"/>
</dbReference>
<dbReference type="SUPFAM" id="SSF51735">
    <property type="entry name" value="NAD(P)-binding Rossmann-fold domains"/>
    <property type="match status" value="1"/>
</dbReference>
<evidence type="ECO:0000259" key="3">
    <source>
        <dbReference type="Pfam" id="PF22725"/>
    </source>
</evidence>
<dbReference type="InterPro" id="IPR055170">
    <property type="entry name" value="GFO_IDH_MocA-like_dom"/>
</dbReference>
<dbReference type="Gene3D" id="3.30.360.10">
    <property type="entry name" value="Dihydrodipicolinate Reductase, domain 2"/>
    <property type="match status" value="1"/>
</dbReference>
<dbReference type="PANTHER" id="PTHR43818:SF11">
    <property type="entry name" value="BCDNA.GH03377"/>
    <property type="match status" value="1"/>
</dbReference>
<reference evidence="4 5" key="1">
    <citation type="submission" date="2019-02" db="EMBL/GenBank/DDBJ databases">
        <title>Deep-cultivation of Planctomycetes and their phenomic and genomic characterization uncovers novel biology.</title>
        <authorList>
            <person name="Wiegand S."/>
            <person name="Jogler M."/>
            <person name="Boedeker C."/>
            <person name="Pinto D."/>
            <person name="Vollmers J."/>
            <person name="Rivas-Marin E."/>
            <person name="Kohn T."/>
            <person name="Peeters S.H."/>
            <person name="Heuer A."/>
            <person name="Rast P."/>
            <person name="Oberbeckmann S."/>
            <person name="Bunk B."/>
            <person name="Jeske O."/>
            <person name="Meyerdierks A."/>
            <person name="Storesund J.E."/>
            <person name="Kallscheuer N."/>
            <person name="Luecker S."/>
            <person name="Lage O.M."/>
            <person name="Pohl T."/>
            <person name="Merkel B.J."/>
            <person name="Hornburger P."/>
            <person name="Mueller R.-W."/>
            <person name="Bruemmer F."/>
            <person name="Labrenz M."/>
            <person name="Spormann A.M."/>
            <person name="Op den Camp H."/>
            <person name="Overmann J."/>
            <person name="Amann R."/>
            <person name="Jetten M.S.M."/>
            <person name="Mascher T."/>
            <person name="Medema M.H."/>
            <person name="Devos D.P."/>
            <person name="Kaster A.-K."/>
            <person name="Ovreas L."/>
            <person name="Rohde M."/>
            <person name="Galperin M.Y."/>
            <person name="Jogler C."/>
        </authorList>
    </citation>
    <scope>NUCLEOTIDE SEQUENCE [LARGE SCALE GENOMIC DNA]</scope>
    <source>
        <strain evidence="4 5">Pla163</strain>
    </source>
</reference>
<dbReference type="GO" id="GO:0050112">
    <property type="term" value="F:inositol 2-dehydrogenase (NAD+) activity"/>
    <property type="evidence" value="ECO:0007669"/>
    <property type="project" value="UniProtKB-EC"/>
</dbReference>
<evidence type="ECO:0000313" key="5">
    <source>
        <dbReference type="Proteomes" id="UP000319342"/>
    </source>
</evidence>
<name>A0A518CWG3_9BACT</name>
<keyword evidence="1 4" id="KW-0560">Oxidoreductase</keyword>
<dbReference type="OrthoDB" id="9783105at2"/>
<evidence type="ECO:0000259" key="2">
    <source>
        <dbReference type="Pfam" id="PF01408"/>
    </source>
</evidence>
<gene>
    <name evidence="4" type="primary">iolG_1</name>
    <name evidence="4" type="ORF">Pla163_06520</name>
</gene>
<proteinExistence type="predicted"/>
<keyword evidence="5" id="KW-1185">Reference proteome</keyword>
<organism evidence="4 5">
    <name type="scientific">Rohdeia mirabilis</name>
    <dbReference type="NCBI Taxonomy" id="2528008"/>
    <lineage>
        <taxon>Bacteria</taxon>
        <taxon>Pseudomonadati</taxon>
        <taxon>Planctomycetota</taxon>
        <taxon>Planctomycetia</taxon>
        <taxon>Planctomycetia incertae sedis</taxon>
        <taxon>Rohdeia</taxon>
    </lineage>
</organism>
<dbReference type="PANTHER" id="PTHR43818">
    <property type="entry name" value="BCDNA.GH03377"/>
    <property type="match status" value="1"/>
</dbReference>
<dbReference type="Proteomes" id="UP000319342">
    <property type="component" value="Chromosome"/>
</dbReference>
<feature type="domain" description="GFO/IDH/MocA-like oxidoreductase" evidence="3">
    <location>
        <begin position="149"/>
        <end position="221"/>
    </location>
</feature>